<dbReference type="Proteomes" id="UP000053593">
    <property type="component" value="Unassembled WGS sequence"/>
</dbReference>
<dbReference type="Pfam" id="PF14223">
    <property type="entry name" value="Retrotran_gag_2"/>
    <property type="match status" value="1"/>
</dbReference>
<protein>
    <submittedName>
        <fullName evidence="2">Uncharacterized protein</fullName>
    </submittedName>
</protein>
<dbReference type="HOGENOM" id="CLU_078015_1_0_1"/>
<name>A0A0D0C8X8_9AGAR</name>
<accession>A0A0D0C8X8</accession>
<dbReference type="OrthoDB" id="3054003at2759"/>
<keyword evidence="3" id="KW-1185">Reference proteome</keyword>
<organism evidence="2 3">
    <name type="scientific">Collybiopsis luxurians FD-317 M1</name>
    <dbReference type="NCBI Taxonomy" id="944289"/>
    <lineage>
        <taxon>Eukaryota</taxon>
        <taxon>Fungi</taxon>
        <taxon>Dikarya</taxon>
        <taxon>Basidiomycota</taxon>
        <taxon>Agaricomycotina</taxon>
        <taxon>Agaricomycetes</taxon>
        <taxon>Agaricomycetidae</taxon>
        <taxon>Agaricales</taxon>
        <taxon>Marasmiineae</taxon>
        <taxon>Omphalotaceae</taxon>
        <taxon>Collybiopsis</taxon>
        <taxon>Collybiopsis luxurians</taxon>
    </lineage>
</organism>
<gene>
    <name evidence="2" type="ORF">GYMLUDRAFT_245699</name>
</gene>
<dbReference type="AlphaFoldDB" id="A0A0D0C8X8"/>
<evidence type="ECO:0000313" key="3">
    <source>
        <dbReference type="Proteomes" id="UP000053593"/>
    </source>
</evidence>
<evidence type="ECO:0000313" key="2">
    <source>
        <dbReference type="EMBL" id="KIK58924.1"/>
    </source>
</evidence>
<evidence type="ECO:0000256" key="1">
    <source>
        <dbReference type="SAM" id="MobiDB-lite"/>
    </source>
</evidence>
<proteinExistence type="predicted"/>
<dbReference type="EMBL" id="KN834782">
    <property type="protein sequence ID" value="KIK58924.1"/>
    <property type="molecule type" value="Genomic_DNA"/>
</dbReference>
<sequence>MTSTTANALPNLLVFPEDHQLVGLSNWAVFCDHMKSVTQSTRLGGYPDGSITAPPPPNAPALNTAPDPPVVTPINSPTPSLEEWELHNGQLAGIVFQNIKDPCSIGVTQDMTSNEMWTKLTSEYEIMSAAAQTLAKECIQQFKYVSSTSFEDYFKQLEALHKAASDVGCTVTDNDLCSQFLTSLSTEHLWILQSHGARSYIDLKCALLEYDMMVESASMMSSDPTASNAPVVTSRSNSRIICNNCKHVGHI</sequence>
<feature type="region of interest" description="Disordered" evidence="1">
    <location>
        <begin position="45"/>
        <end position="66"/>
    </location>
</feature>
<reference evidence="2 3" key="1">
    <citation type="submission" date="2014-04" db="EMBL/GenBank/DDBJ databases">
        <title>Evolutionary Origins and Diversification of the Mycorrhizal Mutualists.</title>
        <authorList>
            <consortium name="DOE Joint Genome Institute"/>
            <consortium name="Mycorrhizal Genomics Consortium"/>
            <person name="Kohler A."/>
            <person name="Kuo A."/>
            <person name="Nagy L.G."/>
            <person name="Floudas D."/>
            <person name="Copeland A."/>
            <person name="Barry K.W."/>
            <person name="Cichocki N."/>
            <person name="Veneault-Fourrey C."/>
            <person name="LaButti K."/>
            <person name="Lindquist E.A."/>
            <person name="Lipzen A."/>
            <person name="Lundell T."/>
            <person name="Morin E."/>
            <person name="Murat C."/>
            <person name="Riley R."/>
            <person name="Ohm R."/>
            <person name="Sun H."/>
            <person name="Tunlid A."/>
            <person name="Henrissat B."/>
            <person name="Grigoriev I.V."/>
            <person name="Hibbett D.S."/>
            <person name="Martin F."/>
        </authorList>
    </citation>
    <scope>NUCLEOTIDE SEQUENCE [LARGE SCALE GENOMIC DNA]</scope>
    <source>
        <strain evidence="2 3">FD-317 M1</strain>
    </source>
</reference>